<evidence type="ECO:0000313" key="1">
    <source>
        <dbReference type="EMBL" id="GBM96383.1"/>
    </source>
</evidence>
<reference evidence="1 2" key="1">
    <citation type="journal article" date="2019" name="Sci. Rep.">
        <title>Orb-weaving spider Araneus ventricosus genome elucidates the spidroin gene catalogue.</title>
        <authorList>
            <person name="Kono N."/>
            <person name="Nakamura H."/>
            <person name="Ohtoshi R."/>
            <person name="Moran D.A.P."/>
            <person name="Shinohara A."/>
            <person name="Yoshida Y."/>
            <person name="Fujiwara M."/>
            <person name="Mori M."/>
            <person name="Tomita M."/>
            <person name="Arakawa K."/>
        </authorList>
    </citation>
    <scope>NUCLEOTIDE SEQUENCE [LARGE SCALE GENOMIC DNA]</scope>
</reference>
<gene>
    <name evidence="1" type="ORF">AVEN_64086_1</name>
</gene>
<dbReference type="Proteomes" id="UP000499080">
    <property type="component" value="Unassembled WGS sequence"/>
</dbReference>
<name>A0A4Y2K127_ARAVE</name>
<organism evidence="1 2">
    <name type="scientific">Araneus ventricosus</name>
    <name type="common">Orbweaver spider</name>
    <name type="synonym">Epeira ventricosa</name>
    <dbReference type="NCBI Taxonomy" id="182803"/>
    <lineage>
        <taxon>Eukaryota</taxon>
        <taxon>Metazoa</taxon>
        <taxon>Ecdysozoa</taxon>
        <taxon>Arthropoda</taxon>
        <taxon>Chelicerata</taxon>
        <taxon>Arachnida</taxon>
        <taxon>Araneae</taxon>
        <taxon>Araneomorphae</taxon>
        <taxon>Entelegynae</taxon>
        <taxon>Araneoidea</taxon>
        <taxon>Araneidae</taxon>
        <taxon>Araneus</taxon>
    </lineage>
</organism>
<dbReference type="AlphaFoldDB" id="A0A4Y2K127"/>
<comment type="caution">
    <text evidence="1">The sequence shown here is derived from an EMBL/GenBank/DDBJ whole genome shotgun (WGS) entry which is preliminary data.</text>
</comment>
<proteinExistence type="predicted"/>
<accession>A0A4Y2K127</accession>
<evidence type="ECO:0000313" key="2">
    <source>
        <dbReference type="Proteomes" id="UP000499080"/>
    </source>
</evidence>
<sequence length="107" mass="11975">MVAEAFVPSVNQSIETGIEEIKVQVPEPLKEGFLNFVIGSEMAICQVVLQRSEEMKITWCEIRVVGRVFQSIPSEMLFQMHAIEAVCDKALSCNNRTPFETSPGRSL</sequence>
<keyword evidence="2" id="KW-1185">Reference proteome</keyword>
<dbReference type="EMBL" id="BGPR01004137">
    <property type="protein sequence ID" value="GBM96383.1"/>
    <property type="molecule type" value="Genomic_DNA"/>
</dbReference>
<protein>
    <submittedName>
        <fullName evidence="1">Uncharacterized protein</fullName>
    </submittedName>
</protein>